<proteinExistence type="predicted"/>
<accession>A0A8H3IED4</accession>
<evidence type="ECO:0000313" key="2">
    <source>
        <dbReference type="EMBL" id="CAF9924967.1"/>
    </source>
</evidence>
<comment type="caution">
    <text evidence="2">The sequence shown here is derived from an EMBL/GenBank/DDBJ whole genome shotgun (WGS) entry which is preliminary data.</text>
</comment>
<evidence type="ECO:0000313" key="3">
    <source>
        <dbReference type="Proteomes" id="UP000664521"/>
    </source>
</evidence>
<name>A0A8H3IED4_9LECA</name>
<dbReference type="Proteomes" id="UP000664521">
    <property type="component" value="Unassembled WGS sequence"/>
</dbReference>
<protein>
    <submittedName>
        <fullName evidence="2">Uncharacterized protein</fullName>
    </submittedName>
</protein>
<evidence type="ECO:0000256" key="1">
    <source>
        <dbReference type="SAM" id="MobiDB-lite"/>
    </source>
</evidence>
<gene>
    <name evidence="2" type="ORF">HETSPECPRED_005708</name>
</gene>
<feature type="region of interest" description="Disordered" evidence="1">
    <location>
        <begin position="1"/>
        <end position="20"/>
    </location>
</feature>
<organism evidence="2 3">
    <name type="scientific">Heterodermia speciosa</name>
    <dbReference type="NCBI Taxonomy" id="116794"/>
    <lineage>
        <taxon>Eukaryota</taxon>
        <taxon>Fungi</taxon>
        <taxon>Dikarya</taxon>
        <taxon>Ascomycota</taxon>
        <taxon>Pezizomycotina</taxon>
        <taxon>Lecanoromycetes</taxon>
        <taxon>OSLEUM clade</taxon>
        <taxon>Lecanoromycetidae</taxon>
        <taxon>Caliciales</taxon>
        <taxon>Physciaceae</taxon>
        <taxon>Heterodermia</taxon>
    </lineage>
</organism>
<sequence length="138" mass="14170">MTSPAAVSPPSSPASQPPTAAFSWPDFGLTNLSQTVTTVPSPPPAARNVLGNFSAVPADAVLVTASDTNTANFFSLQSLYQGCVVARQTGVVASSCELLYTGVKTDGARVDTTCDFVADLLSARSPMAVCRFLAGLRG</sequence>
<dbReference type="AlphaFoldDB" id="A0A8H3IED4"/>
<dbReference type="EMBL" id="CAJPDS010000037">
    <property type="protein sequence ID" value="CAF9924967.1"/>
    <property type="molecule type" value="Genomic_DNA"/>
</dbReference>
<keyword evidence="3" id="KW-1185">Reference proteome</keyword>
<reference evidence="2" key="1">
    <citation type="submission" date="2021-03" db="EMBL/GenBank/DDBJ databases">
        <authorList>
            <person name="Tagirdzhanova G."/>
        </authorList>
    </citation>
    <scope>NUCLEOTIDE SEQUENCE</scope>
</reference>